<gene>
    <name evidence="4" type="ORF">DI09_4p220</name>
</gene>
<dbReference type="GO" id="GO:0003723">
    <property type="term" value="F:RNA binding"/>
    <property type="evidence" value="ECO:0007669"/>
    <property type="project" value="UniProtKB-UniRule"/>
</dbReference>
<dbReference type="GO" id="GO:0071011">
    <property type="term" value="C:precatalytic spliceosome"/>
    <property type="evidence" value="ECO:0007669"/>
    <property type="project" value="TreeGrafter"/>
</dbReference>
<dbReference type="PANTHER" id="PTHR47330">
    <property type="entry name" value="POLY(U)-BINDING-SPLICING FACTOR PUF60-B-RELATED"/>
    <property type="match status" value="1"/>
</dbReference>
<feature type="domain" description="RRM" evidence="3">
    <location>
        <begin position="118"/>
        <end position="196"/>
    </location>
</feature>
<dbReference type="SMART" id="SM00360">
    <property type="entry name" value="RRM"/>
    <property type="match status" value="2"/>
</dbReference>
<dbReference type="Proteomes" id="UP000029725">
    <property type="component" value="Unassembled WGS sequence"/>
</dbReference>
<feature type="region of interest" description="Disordered" evidence="2">
    <location>
        <begin position="308"/>
        <end position="330"/>
    </location>
</feature>
<evidence type="ECO:0000256" key="1">
    <source>
        <dbReference type="PROSITE-ProRule" id="PRU00176"/>
    </source>
</evidence>
<protein>
    <recommendedName>
        <fullName evidence="3">RRM domain-containing protein</fullName>
    </recommendedName>
</protein>
<dbReference type="AlphaFoldDB" id="A0A098VQ81"/>
<keyword evidence="1" id="KW-0694">RNA-binding</keyword>
<dbReference type="InterPro" id="IPR035979">
    <property type="entry name" value="RBD_domain_sf"/>
</dbReference>
<accession>A0A098VQ81</accession>
<dbReference type="SUPFAM" id="SSF54928">
    <property type="entry name" value="RNA-binding domain, RBD"/>
    <property type="match status" value="2"/>
</dbReference>
<dbReference type="HOGENOM" id="CLU_801898_0_0_1"/>
<keyword evidence="5" id="KW-1185">Reference proteome</keyword>
<dbReference type="InterPro" id="IPR012677">
    <property type="entry name" value="Nucleotide-bd_a/b_plait_sf"/>
</dbReference>
<dbReference type="VEuPathDB" id="MicrosporidiaDB:DI09_4p220"/>
<dbReference type="InterPro" id="IPR000504">
    <property type="entry name" value="RRM_dom"/>
</dbReference>
<dbReference type="GO" id="GO:0071013">
    <property type="term" value="C:catalytic step 2 spliceosome"/>
    <property type="evidence" value="ECO:0007669"/>
    <property type="project" value="TreeGrafter"/>
</dbReference>
<organism evidence="4 5">
    <name type="scientific">Mitosporidium daphniae</name>
    <dbReference type="NCBI Taxonomy" id="1485682"/>
    <lineage>
        <taxon>Eukaryota</taxon>
        <taxon>Fungi</taxon>
        <taxon>Fungi incertae sedis</taxon>
        <taxon>Microsporidia</taxon>
        <taxon>Mitosporidium</taxon>
    </lineage>
</organism>
<dbReference type="GO" id="GO:0000381">
    <property type="term" value="P:regulation of alternative mRNA splicing, via spliceosome"/>
    <property type="evidence" value="ECO:0007669"/>
    <property type="project" value="TreeGrafter"/>
</dbReference>
<evidence type="ECO:0000313" key="4">
    <source>
        <dbReference type="EMBL" id="KGG50939.1"/>
    </source>
</evidence>
<comment type="caution">
    <text evidence="4">The sequence shown here is derived from an EMBL/GenBank/DDBJ whole genome shotgun (WGS) entry which is preliminary data.</text>
</comment>
<sequence length="346" mass="37047">MQENKSPLPCAAAPLRRVTQEMITVIAKAREAAVKIQTGFSALSKRLKELEATQDFSTIDHPFPLASYSKTPKLIDAYFACLRKKKALNGKVKGAAGGGAHFNPPPTSQLYHNLNILSRLYVGSINFDLSDADLKSAFSIFGPVKNISMTIDPDTLNHKGFCFVEFETPDGAALALDTMNGGDLRGRSLKVGRPMNFPPDLPPGVPRPLANRLYIASVCDSISEADLREVFSAFGVVTALSLIPDAHDRLRHRGYGYVEYSDALSARTATSALKGFQLGGLELRVGKTTVGGPMPGGMASAESCPPALMPHCSKPSKQTEKGRPGKALPPAVREALKSIEAALAKK</sequence>
<dbReference type="Pfam" id="PF00076">
    <property type="entry name" value="RRM_1"/>
    <property type="match status" value="2"/>
</dbReference>
<dbReference type="GO" id="GO:0000380">
    <property type="term" value="P:alternative mRNA splicing, via spliceosome"/>
    <property type="evidence" value="ECO:0007669"/>
    <property type="project" value="TreeGrafter"/>
</dbReference>
<dbReference type="GO" id="GO:0006376">
    <property type="term" value="P:mRNA splice site recognition"/>
    <property type="evidence" value="ECO:0007669"/>
    <property type="project" value="TreeGrafter"/>
</dbReference>
<dbReference type="RefSeq" id="XP_013237366.1">
    <property type="nucleotide sequence ID" value="XM_013381912.1"/>
</dbReference>
<dbReference type="PANTHER" id="PTHR47330:SF1">
    <property type="entry name" value="POLY(U)-BINDING-SPLICING FACTOR PUF60"/>
    <property type="match status" value="1"/>
</dbReference>
<dbReference type="EMBL" id="JMKJ01000444">
    <property type="protein sequence ID" value="KGG50939.1"/>
    <property type="molecule type" value="Genomic_DNA"/>
</dbReference>
<dbReference type="InterPro" id="IPR051974">
    <property type="entry name" value="PUF60_regulator"/>
</dbReference>
<evidence type="ECO:0000313" key="5">
    <source>
        <dbReference type="Proteomes" id="UP000029725"/>
    </source>
</evidence>
<dbReference type="PROSITE" id="PS50102">
    <property type="entry name" value="RRM"/>
    <property type="match status" value="2"/>
</dbReference>
<name>A0A098VQ81_9MICR</name>
<evidence type="ECO:0000259" key="3">
    <source>
        <dbReference type="PROSITE" id="PS50102"/>
    </source>
</evidence>
<proteinExistence type="predicted"/>
<reference evidence="4" key="1">
    <citation type="submission" date="2014-04" db="EMBL/GenBank/DDBJ databases">
        <title>A new species of microsporidia sheds light on the evolution of extreme parasitism.</title>
        <authorList>
            <person name="Haag K.L."/>
            <person name="James T.Y."/>
            <person name="Larsson R."/>
            <person name="Schaer T.M."/>
            <person name="Refardt D."/>
            <person name="Pombert J.-F."/>
            <person name="Ebert D."/>
        </authorList>
    </citation>
    <scope>NUCLEOTIDE SEQUENCE [LARGE SCALE GENOMIC DNA]</scope>
    <source>
        <strain evidence="4">UGP3</strain>
        <tissue evidence="4">Spores</tissue>
    </source>
</reference>
<dbReference type="GeneID" id="25260157"/>
<feature type="domain" description="RRM" evidence="3">
    <location>
        <begin position="211"/>
        <end position="290"/>
    </location>
</feature>
<evidence type="ECO:0000256" key="2">
    <source>
        <dbReference type="SAM" id="MobiDB-lite"/>
    </source>
</evidence>
<dbReference type="OrthoDB" id="19742at2759"/>
<dbReference type="Gene3D" id="3.30.70.330">
    <property type="match status" value="3"/>
</dbReference>